<dbReference type="KEGG" id="lgi:LOTGIDRAFT_169591"/>
<dbReference type="GO" id="GO:0022857">
    <property type="term" value="F:transmembrane transporter activity"/>
    <property type="evidence" value="ECO:0007669"/>
    <property type="project" value="TreeGrafter"/>
</dbReference>
<proteinExistence type="predicted"/>
<sequence length="263" mass="29705">MPNAKLENLKLLLFKVGNVHDTESTAKVKDDWALQTLDTRKKIVIFTFSLVNFCNYACYSLLGPFFPFEVSVSAFKVGLVGYKSATKMGGFCEEKMMILDLSDNEIEKRRKYRERVMFWILMWTSFLGYVMFSMPGPLLPLEKVIYCFTNVCYTRHRQTLGYIPEGDPLLQKNQTSPNSGLYSRRGWSSVVLLSVTATPDITKLCVAGKKGTSQTTVGFIFSCFEFVIFVTSPIFGYFLTKIGPKFLFVSGIFICGCCSVSFG</sequence>
<name>V3ZQM2_LOTGI</name>
<dbReference type="Gene3D" id="1.20.1250.20">
    <property type="entry name" value="MFS general substrate transporter like domains"/>
    <property type="match status" value="1"/>
</dbReference>
<dbReference type="AlphaFoldDB" id="V3ZQM2"/>
<gene>
    <name evidence="7" type="ORF">LOTGIDRAFT_169591</name>
</gene>
<dbReference type="EMBL" id="KB203771">
    <property type="protein sequence ID" value="ESO83181.1"/>
    <property type="molecule type" value="Genomic_DNA"/>
</dbReference>
<reference evidence="7 8" key="1">
    <citation type="journal article" date="2013" name="Nature">
        <title>Insights into bilaterian evolution from three spiralian genomes.</title>
        <authorList>
            <person name="Simakov O."/>
            <person name="Marletaz F."/>
            <person name="Cho S.J."/>
            <person name="Edsinger-Gonzales E."/>
            <person name="Havlak P."/>
            <person name="Hellsten U."/>
            <person name="Kuo D.H."/>
            <person name="Larsson T."/>
            <person name="Lv J."/>
            <person name="Arendt D."/>
            <person name="Savage R."/>
            <person name="Osoegawa K."/>
            <person name="de Jong P."/>
            <person name="Grimwood J."/>
            <person name="Chapman J.A."/>
            <person name="Shapiro H."/>
            <person name="Aerts A."/>
            <person name="Otillar R.P."/>
            <person name="Terry A.Y."/>
            <person name="Boore J.L."/>
            <person name="Grigoriev I.V."/>
            <person name="Lindberg D.R."/>
            <person name="Seaver E.C."/>
            <person name="Weisblat D.A."/>
            <person name="Putnam N.H."/>
            <person name="Rokhsar D.S."/>
        </authorList>
    </citation>
    <scope>NUCLEOTIDE SEQUENCE [LARGE SCALE GENOMIC DNA]</scope>
</reference>
<dbReference type="PANTHER" id="PTHR23506:SF26">
    <property type="entry name" value="MFS-TYPE TRANSPORTER SLC18B1"/>
    <property type="match status" value="1"/>
</dbReference>
<keyword evidence="2" id="KW-0813">Transport</keyword>
<dbReference type="RefSeq" id="XP_009066131.1">
    <property type="nucleotide sequence ID" value="XM_009067883.1"/>
</dbReference>
<evidence type="ECO:0000256" key="4">
    <source>
        <dbReference type="ARBA" id="ARBA00022989"/>
    </source>
</evidence>
<protein>
    <submittedName>
        <fullName evidence="7">Uncharacterized protein</fullName>
    </submittedName>
</protein>
<evidence type="ECO:0000256" key="2">
    <source>
        <dbReference type="ARBA" id="ARBA00022448"/>
    </source>
</evidence>
<dbReference type="OrthoDB" id="497880at2759"/>
<evidence type="ECO:0000313" key="7">
    <source>
        <dbReference type="EMBL" id="ESO83181.1"/>
    </source>
</evidence>
<evidence type="ECO:0000256" key="3">
    <source>
        <dbReference type="ARBA" id="ARBA00022692"/>
    </source>
</evidence>
<evidence type="ECO:0000313" key="8">
    <source>
        <dbReference type="Proteomes" id="UP000030746"/>
    </source>
</evidence>
<dbReference type="InterPro" id="IPR050930">
    <property type="entry name" value="MFS_Vesicular_Transporter"/>
</dbReference>
<dbReference type="GeneID" id="20241176"/>
<organism evidence="7 8">
    <name type="scientific">Lottia gigantea</name>
    <name type="common">Giant owl limpet</name>
    <dbReference type="NCBI Taxonomy" id="225164"/>
    <lineage>
        <taxon>Eukaryota</taxon>
        <taxon>Metazoa</taxon>
        <taxon>Spiralia</taxon>
        <taxon>Lophotrochozoa</taxon>
        <taxon>Mollusca</taxon>
        <taxon>Gastropoda</taxon>
        <taxon>Patellogastropoda</taxon>
        <taxon>Lottioidea</taxon>
        <taxon>Lottiidae</taxon>
        <taxon>Lottia</taxon>
    </lineage>
</organism>
<comment type="subcellular location">
    <subcellularLocation>
        <location evidence="1">Membrane</location>
        <topology evidence="1">Multi-pass membrane protein</topology>
    </subcellularLocation>
</comment>
<keyword evidence="4 6" id="KW-1133">Transmembrane helix</keyword>
<dbReference type="PANTHER" id="PTHR23506">
    <property type="entry name" value="GH10249P"/>
    <property type="match status" value="1"/>
</dbReference>
<evidence type="ECO:0000256" key="5">
    <source>
        <dbReference type="ARBA" id="ARBA00023136"/>
    </source>
</evidence>
<keyword evidence="5 6" id="KW-0472">Membrane</keyword>
<feature type="transmembrane region" description="Helical" evidence="6">
    <location>
        <begin position="116"/>
        <end position="134"/>
    </location>
</feature>
<keyword evidence="3 6" id="KW-0812">Transmembrane</keyword>
<dbReference type="CTD" id="20241176"/>
<dbReference type="SUPFAM" id="SSF103473">
    <property type="entry name" value="MFS general substrate transporter"/>
    <property type="match status" value="1"/>
</dbReference>
<dbReference type="HOGENOM" id="CLU_1058806_0_0_1"/>
<dbReference type="InterPro" id="IPR036259">
    <property type="entry name" value="MFS_trans_sf"/>
</dbReference>
<evidence type="ECO:0000256" key="6">
    <source>
        <dbReference type="SAM" id="Phobius"/>
    </source>
</evidence>
<feature type="transmembrane region" description="Helical" evidence="6">
    <location>
        <begin position="219"/>
        <end position="239"/>
    </location>
</feature>
<keyword evidence="8" id="KW-1185">Reference proteome</keyword>
<accession>V3ZQM2</accession>
<dbReference type="Proteomes" id="UP000030746">
    <property type="component" value="Unassembled WGS sequence"/>
</dbReference>
<evidence type="ECO:0000256" key="1">
    <source>
        <dbReference type="ARBA" id="ARBA00004141"/>
    </source>
</evidence>
<dbReference type="STRING" id="225164.V3ZQM2"/>
<dbReference type="GO" id="GO:0016020">
    <property type="term" value="C:membrane"/>
    <property type="evidence" value="ECO:0007669"/>
    <property type="project" value="UniProtKB-SubCell"/>
</dbReference>